<dbReference type="CDD" id="cd02208">
    <property type="entry name" value="cupin_RmlC-like"/>
    <property type="match status" value="1"/>
</dbReference>
<dbReference type="SUPFAM" id="SSF46689">
    <property type="entry name" value="Homeodomain-like"/>
    <property type="match status" value="2"/>
</dbReference>
<dbReference type="InterPro" id="IPR018062">
    <property type="entry name" value="HTH_AraC-typ_CS"/>
</dbReference>
<dbReference type="Proteomes" id="UP000824221">
    <property type="component" value="Unassembled WGS sequence"/>
</dbReference>
<dbReference type="InterPro" id="IPR020449">
    <property type="entry name" value="Tscrpt_reg_AraC-type_HTH"/>
</dbReference>
<evidence type="ECO:0000313" key="6">
    <source>
        <dbReference type="Proteomes" id="UP000824221"/>
    </source>
</evidence>
<dbReference type="EMBL" id="DXAJ01000112">
    <property type="protein sequence ID" value="HJA03198.1"/>
    <property type="molecule type" value="Genomic_DNA"/>
</dbReference>
<dbReference type="GO" id="GO:0003700">
    <property type="term" value="F:DNA-binding transcription factor activity"/>
    <property type="evidence" value="ECO:0007669"/>
    <property type="project" value="InterPro"/>
</dbReference>
<dbReference type="PROSITE" id="PS00041">
    <property type="entry name" value="HTH_ARAC_FAMILY_1"/>
    <property type="match status" value="1"/>
</dbReference>
<reference evidence="5" key="2">
    <citation type="submission" date="2021-04" db="EMBL/GenBank/DDBJ databases">
        <authorList>
            <person name="Gilroy R."/>
        </authorList>
    </citation>
    <scope>NUCLEOTIDE SEQUENCE</scope>
    <source>
        <strain evidence="5">CHK156-179</strain>
    </source>
</reference>
<dbReference type="PROSITE" id="PS01124">
    <property type="entry name" value="HTH_ARAC_FAMILY_2"/>
    <property type="match status" value="1"/>
</dbReference>
<dbReference type="PRINTS" id="PR00032">
    <property type="entry name" value="HTHARAC"/>
</dbReference>
<accession>A0A9D2KHF4</accession>
<dbReference type="InterPro" id="IPR014710">
    <property type="entry name" value="RmlC-like_jellyroll"/>
</dbReference>
<dbReference type="InterPro" id="IPR037923">
    <property type="entry name" value="HTH-like"/>
</dbReference>
<dbReference type="SMART" id="SM00342">
    <property type="entry name" value="HTH_ARAC"/>
    <property type="match status" value="1"/>
</dbReference>
<dbReference type="InterPro" id="IPR018060">
    <property type="entry name" value="HTH_AraC"/>
</dbReference>
<reference evidence="5" key="1">
    <citation type="journal article" date="2021" name="PeerJ">
        <title>Extensive microbial diversity within the chicken gut microbiome revealed by metagenomics and culture.</title>
        <authorList>
            <person name="Gilroy R."/>
            <person name="Ravi A."/>
            <person name="Getino M."/>
            <person name="Pursley I."/>
            <person name="Horton D.L."/>
            <person name="Alikhan N.F."/>
            <person name="Baker D."/>
            <person name="Gharbi K."/>
            <person name="Hall N."/>
            <person name="Watson M."/>
            <person name="Adriaenssens E.M."/>
            <person name="Foster-Nyarko E."/>
            <person name="Jarju S."/>
            <person name="Secka A."/>
            <person name="Antonio M."/>
            <person name="Oren A."/>
            <person name="Chaudhuri R.R."/>
            <person name="La Ragione R."/>
            <person name="Hildebrand F."/>
            <person name="Pallen M.J."/>
        </authorList>
    </citation>
    <scope>NUCLEOTIDE SEQUENCE</scope>
    <source>
        <strain evidence="5">CHK156-179</strain>
    </source>
</reference>
<feature type="domain" description="HTH araC/xylS-type" evidence="4">
    <location>
        <begin position="193"/>
        <end position="291"/>
    </location>
</feature>
<keyword evidence="1" id="KW-0805">Transcription regulation</keyword>
<dbReference type="SUPFAM" id="SSF51215">
    <property type="entry name" value="Regulatory protein AraC"/>
    <property type="match status" value="1"/>
</dbReference>
<dbReference type="Gene3D" id="2.60.120.10">
    <property type="entry name" value="Jelly Rolls"/>
    <property type="match status" value="1"/>
</dbReference>
<dbReference type="InterPro" id="IPR009057">
    <property type="entry name" value="Homeodomain-like_sf"/>
</dbReference>
<dbReference type="InterPro" id="IPR003313">
    <property type="entry name" value="AraC-bd"/>
</dbReference>
<dbReference type="PANTHER" id="PTHR43280:SF28">
    <property type="entry name" value="HTH-TYPE TRANSCRIPTIONAL ACTIVATOR RHAS"/>
    <property type="match status" value="1"/>
</dbReference>
<dbReference type="AlphaFoldDB" id="A0A9D2KHF4"/>
<dbReference type="PANTHER" id="PTHR43280">
    <property type="entry name" value="ARAC-FAMILY TRANSCRIPTIONAL REGULATOR"/>
    <property type="match status" value="1"/>
</dbReference>
<protein>
    <submittedName>
        <fullName evidence="5">AraC family transcriptional regulator</fullName>
    </submittedName>
</protein>
<evidence type="ECO:0000256" key="2">
    <source>
        <dbReference type="ARBA" id="ARBA00023125"/>
    </source>
</evidence>
<keyword evidence="3" id="KW-0804">Transcription</keyword>
<evidence type="ECO:0000313" key="5">
    <source>
        <dbReference type="EMBL" id="HJA03198.1"/>
    </source>
</evidence>
<dbReference type="GO" id="GO:0043565">
    <property type="term" value="F:sequence-specific DNA binding"/>
    <property type="evidence" value="ECO:0007669"/>
    <property type="project" value="InterPro"/>
</dbReference>
<evidence type="ECO:0000259" key="4">
    <source>
        <dbReference type="PROSITE" id="PS01124"/>
    </source>
</evidence>
<dbReference type="Gene3D" id="1.10.10.60">
    <property type="entry name" value="Homeodomain-like"/>
    <property type="match status" value="2"/>
</dbReference>
<organism evidence="5 6">
    <name type="scientific">Candidatus Gallimonas gallistercoris</name>
    <dbReference type="NCBI Taxonomy" id="2838602"/>
    <lineage>
        <taxon>Bacteria</taxon>
        <taxon>Bacillati</taxon>
        <taxon>Bacillota</taxon>
        <taxon>Clostridia</taxon>
        <taxon>Candidatus Gallimonas</taxon>
    </lineage>
</organism>
<proteinExistence type="predicted"/>
<keyword evidence="2" id="KW-0238">DNA-binding</keyword>
<name>A0A9D2KHF4_9FIRM</name>
<dbReference type="Pfam" id="PF12833">
    <property type="entry name" value="HTH_18"/>
    <property type="match status" value="1"/>
</dbReference>
<evidence type="ECO:0000256" key="1">
    <source>
        <dbReference type="ARBA" id="ARBA00023015"/>
    </source>
</evidence>
<sequence>MTEKRPAFYQEQVKMPKASIGLNCFFFECSDSPETGVFPLHWHDHLEMISVQEGWLEVTIEQTTYRCEKGDIAIVNPCQLHESRKFSRDTKLYCLMLDLDLFRNRFVGETEEAFINPLAEGKILFKPKLSGCDEICELIRKSYRVFAGEELAFQFRLMSLMCELMYHLFRDHLLVNTVPPHKNYVSVSRERVNAILAYIDEHYTEKIKLEDLVDVVHINKFYICKIFQQCTGKTLFNYVNIVRIQKATELLIGTNRSVTNIALSVGFQDINYFSRTFKSIMGMSPMEIRKKYTRNDR</sequence>
<comment type="caution">
    <text evidence="5">The sequence shown here is derived from an EMBL/GenBank/DDBJ whole genome shotgun (WGS) entry which is preliminary data.</text>
</comment>
<dbReference type="Pfam" id="PF02311">
    <property type="entry name" value="AraC_binding"/>
    <property type="match status" value="1"/>
</dbReference>
<evidence type="ECO:0000256" key="3">
    <source>
        <dbReference type="ARBA" id="ARBA00023163"/>
    </source>
</evidence>
<gene>
    <name evidence="5" type="ORF">H9797_07480</name>
</gene>